<evidence type="ECO:0000313" key="3">
    <source>
        <dbReference type="Proteomes" id="UP001341840"/>
    </source>
</evidence>
<dbReference type="PANTHER" id="PTHR19241">
    <property type="entry name" value="ATP-BINDING CASSETTE TRANSPORTER"/>
    <property type="match status" value="1"/>
</dbReference>
<evidence type="ECO:0000256" key="1">
    <source>
        <dbReference type="ARBA" id="ARBA00022448"/>
    </source>
</evidence>
<protein>
    <submittedName>
        <fullName evidence="2">ABC transporter G member 40</fullName>
    </submittedName>
</protein>
<proteinExistence type="predicted"/>
<sequence>MGFKCPERKGVADFLQEVTSKKDQAQYWSRRDQPYQFVTVTQFAEAFQSFHIGRKLTEEISVPFDKSKSHPAALTT</sequence>
<comment type="caution">
    <text evidence="2">The sequence shown here is derived from an EMBL/GenBank/DDBJ whole genome shotgun (WGS) entry which is preliminary data.</text>
</comment>
<gene>
    <name evidence="2" type="primary">ABCG40_6</name>
    <name evidence="2" type="ORF">PIB30_116030</name>
</gene>
<feature type="non-terminal residue" evidence="2">
    <location>
        <position position="76"/>
    </location>
</feature>
<name>A0ABU6W087_9FABA</name>
<dbReference type="Proteomes" id="UP001341840">
    <property type="component" value="Unassembled WGS sequence"/>
</dbReference>
<organism evidence="2 3">
    <name type="scientific">Stylosanthes scabra</name>
    <dbReference type="NCBI Taxonomy" id="79078"/>
    <lineage>
        <taxon>Eukaryota</taxon>
        <taxon>Viridiplantae</taxon>
        <taxon>Streptophyta</taxon>
        <taxon>Embryophyta</taxon>
        <taxon>Tracheophyta</taxon>
        <taxon>Spermatophyta</taxon>
        <taxon>Magnoliopsida</taxon>
        <taxon>eudicotyledons</taxon>
        <taxon>Gunneridae</taxon>
        <taxon>Pentapetalae</taxon>
        <taxon>rosids</taxon>
        <taxon>fabids</taxon>
        <taxon>Fabales</taxon>
        <taxon>Fabaceae</taxon>
        <taxon>Papilionoideae</taxon>
        <taxon>50 kb inversion clade</taxon>
        <taxon>dalbergioids sensu lato</taxon>
        <taxon>Dalbergieae</taxon>
        <taxon>Pterocarpus clade</taxon>
        <taxon>Stylosanthes</taxon>
    </lineage>
</organism>
<keyword evidence="1" id="KW-0813">Transport</keyword>
<dbReference type="EMBL" id="JASCZI010166626">
    <property type="protein sequence ID" value="MED6179317.1"/>
    <property type="molecule type" value="Genomic_DNA"/>
</dbReference>
<keyword evidence="3" id="KW-1185">Reference proteome</keyword>
<evidence type="ECO:0000313" key="2">
    <source>
        <dbReference type="EMBL" id="MED6179317.1"/>
    </source>
</evidence>
<accession>A0ABU6W087</accession>
<reference evidence="2 3" key="1">
    <citation type="journal article" date="2023" name="Plants (Basel)">
        <title>Bridging the Gap: Combining Genomics and Transcriptomics Approaches to Understand Stylosanthes scabra, an Orphan Legume from the Brazilian Caatinga.</title>
        <authorList>
            <person name="Ferreira-Neto J.R.C."/>
            <person name="da Silva M.D."/>
            <person name="Binneck E."/>
            <person name="de Melo N.F."/>
            <person name="da Silva R.H."/>
            <person name="de Melo A.L.T.M."/>
            <person name="Pandolfi V."/>
            <person name="Bustamante F.O."/>
            <person name="Brasileiro-Vidal A.C."/>
            <person name="Benko-Iseppon A.M."/>
        </authorList>
    </citation>
    <scope>NUCLEOTIDE SEQUENCE [LARGE SCALE GENOMIC DNA]</scope>
    <source>
        <tissue evidence="2">Leaves</tissue>
    </source>
</reference>